<dbReference type="AlphaFoldDB" id="A0A170YVL2"/>
<dbReference type="Gene3D" id="1.10.510.10">
    <property type="entry name" value="Transferase(Phosphotransferase) domain 1"/>
    <property type="match status" value="1"/>
</dbReference>
<organism evidence="1">
    <name type="scientific">Triatoma infestans</name>
    <name type="common">Assassin bug</name>
    <dbReference type="NCBI Taxonomy" id="30076"/>
    <lineage>
        <taxon>Eukaryota</taxon>
        <taxon>Metazoa</taxon>
        <taxon>Ecdysozoa</taxon>
        <taxon>Arthropoda</taxon>
        <taxon>Hexapoda</taxon>
        <taxon>Insecta</taxon>
        <taxon>Pterygota</taxon>
        <taxon>Neoptera</taxon>
        <taxon>Paraneoptera</taxon>
        <taxon>Hemiptera</taxon>
        <taxon>Heteroptera</taxon>
        <taxon>Panheteroptera</taxon>
        <taxon>Cimicomorpha</taxon>
        <taxon>Reduviidae</taxon>
        <taxon>Triatominae</taxon>
        <taxon>Triatoma</taxon>
    </lineage>
</organism>
<dbReference type="InterPro" id="IPR051177">
    <property type="entry name" value="CIK-Related_Protein"/>
</dbReference>
<reference evidence="1" key="1">
    <citation type="submission" date="2016-04" db="EMBL/GenBank/DDBJ databases">
        <authorList>
            <person name="Calderon-Fernandez G.M.Sr."/>
        </authorList>
    </citation>
    <scope>NUCLEOTIDE SEQUENCE</scope>
    <source>
        <strain evidence="1">Int1</strain>
        <tissue evidence="1">Integument</tissue>
    </source>
</reference>
<dbReference type="PANTHER" id="PTHR12984">
    <property type="entry name" value="SCY1-RELATED S/T PROTEIN KINASE-LIKE"/>
    <property type="match status" value="1"/>
</dbReference>
<reference evidence="1" key="2">
    <citation type="journal article" date="2017" name="J. Med. Entomol.">
        <title>Transcriptome Analysis of the Triatoma infestans (Hemiptera: Reduviidae) Integument.</title>
        <authorList>
            <person name="Calderon-Fernandez G.M."/>
            <person name="Moriconi D.E."/>
            <person name="Dulbecco A.B."/>
            <person name="Juarez M.P."/>
        </authorList>
    </citation>
    <scope>NUCLEOTIDE SEQUENCE</scope>
    <source>
        <strain evidence="1">Int1</strain>
        <tissue evidence="1">Integument</tissue>
    </source>
</reference>
<dbReference type="PANTHER" id="PTHR12984:SF15">
    <property type="entry name" value="PROTEIN-ASSOCIATING WITH THE CARBOXYL-TERMINAL DOMAIN OF EZRIN"/>
    <property type="match status" value="1"/>
</dbReference>
<name>A0A170YVL2_TRIIF</name>
<dbReference type="SUPFAM" id="SSF56112">
    <property type="entry name" value="Protein kinase-like (PK-like)"/>
    <property type="match status" value="1"/>
</dbReference>
<evidence type="ECO:0000313" key="1">
    <source>
        <dbReference type="EMBL" id="JAS00294.1"/>
    </source>
</evidence>
<proteinExistence type="predicted"/>
<protein>
    <submittedName>
        <fullName evidence="1">Protein-associating with the carboxyl-terminal domain of ezrin</fullName>
    </submittedName>
</protein>
<sequence>MQNVICKQTSLQICIGLHSILKAISFLHEKALSSHNNICQASVYVTPEGHWKLAGLEYLCRFSDLSARFLSESRQGRYDRGVAPNENNRVPQPPCGIDQYAFGVFVEEVLKPRTDGNVPGLLDFFEYCKN</sequence>
<dbReference type="EMBL" id="GEMB01002907">
    <property type="protein sequence ID" value="JAS00294.1"/>
    <property type="molecule type" value="Transcribed_RNA"/>
</dbReference>
<dbReference type="InterPro" id="IPR011009">
    <property type="entry name" value="Kinase-like_dom_sf"/>
</dbReference>
<accession>A0A170YVL2</accession>